<comment type="caution">
    <text evidence="1">The sequence shown here is derived from an EMBL/GenBank/DDBJ whole genome shotgun (WGS) entry which is preliminary data.</text>
</comment>
<keyword evidence="2" id="KW-1185">Reference proteome</keyword>
<protein>
    <recommendedName>
        <fullName evidence="3">Antitoxin</fullName>
    </recommendedName>
</protein>
<sequence length="83" mass="8860">MASRINVSLDPEYSEKLSQLAARMHVQEGTLAKSLLSTALDGADPDAAHIVRLLDGIPGAYERAQEGIEQARRGEGVSLDDLA</sequence>
<gene>
    <name evidence="1" type="ORF">R7226_02390</name>
</gene>
<proteinExistence type="predicted"/>
<evidence type="ECO:0000313" key="2">
    <source>
        <dbReference type="Proteomes" id="UP001284601"/>
    </source>
</evidence>
<accession>A0ABU4HIN0</accession>
<organism evidence="1 2">
    <name type="scientific">Conexibacter stalactiti</name>
    <dbReference type="NCBI Taxonomy" id="1940611"/>
    <lineage>
        <taxon>Bacteria</taxon>
        <taxon>Bacillati</taxon>
        <taxon>Actinomycetota</taxon>
        <taxon>Thermoleophilia</taxon>
        <taxon>Solirubrobacterales</taxon>
        <taxon>Conexibacteraceae</taxon>
        <taxon>Conexibacter</taxon>
    </lineage>
</organism>
<reference evidence="2" key="1">
    <citation type="submission" date="2023-07" db="EMBL/GenBank/DDBJ databases">
        <title>Conexibacter stalactiti sp. nov., isolated from stalactites in a lava cave and emended description of the genus Conexibacter.</title>
        <authorList>
            <person name="Lee S.D."/>
        </authorList>
    </citation>
    <scope>NUCLEOTIDE SEQUENCE [LARGE SCALE GENOMIC DNA]</scope>
    <source>
        <strain evidence="2">KCTC 39840</strain>
    </source>
</reference>
<name>A0ABU4HIN0_9ACTN</name>
<dbReference type="Proteomes" id="UP001284601">
    <property type="component" value="Unassembled WGS sequence"/>
</dbReference>
<dbReference type="RefSeq" id="WP_318595431.1">
    <property type="nucleotide sequence ID" value="NZ_JAWSTH010000003.1"/>
</dbReference>
<evidence type="ECO:0000313" key="1">
    <source>
        <dbReference type="EMBL" id="MDW5593169.1"/>
    </source>
</evidence>
<evidence type="ECO:0008006" key="3">
    <source>
        <dbReference type="Google" id="ProtNLM"/>
    </source>
</evidence>
<dbReference type="EMBL" id="JAWSTH010000003">
    <property type="protein sequence ID" value="MDW5593169.1"/>
    <property type="molecule type" value="Genomic_DNA"/>
</dbReference>